<dbReference type="AlphaFoldDB" id="A0A2T0RS84"/>
<keyword evidence="1" id="KW-1133">Transmembrane helix</keyword>
<organism evidence="2 3">
    <name type="scientific">Pseudosporangium ferrugineum</name>
    <dbReference type="NCBI Taxonomy" id="439699"/>
    <lineage>
        <taxon>Bacteria</taxon>
        <taxon>Bacillati</taxon>
        <taxon>Actinomycetota</taxon>
        <taxon>Actinomycetes</taxon>
        <taxon>Micromonosporales</taxon>
        <taxon>Micromonosporaceae</taxon>
        <taxon>Pseudosporangium</taxon>
    </lineage>
</organism>
<name>A0A2T0RS84_9ACTN</name>
<evidence type="ECO:0000313" key="2">
    <source>
        <dbReference type="EMBL" id="PRY24044.1"/>
    </source>
</evidence>
<gene>
    <name evidence="2" type="ORF">CLV70_114177</name>
</gene>
<dbReference type="RefSeq" id="WP_146164172.1">
    <property type="nucleotide sequence ID" value="NZ_PVZG01000014.1"/>
</dbReference>
<feature type="transmembrane region" description="Helical" evidence="1">
    <location>
        <begin position="6"/>
        <end position="26"/>
    </location>
</feature>
<evidence type="ECO:0000256" key="1">
    <source>
        <dbReference type="SAM" id="Phobius"/>
    </source>
</evidence>
<protein>
    <submittedName>
        <fullName evidence="2">Uncharacterized protein</fullName>
    </submittedName>
</protein>
<dbReference type="EMBL" id="PVZG01000014">
    <property type="protein sequence ID" value="PRY24044.1"/>
    <property type="molecule type" value="Genomic_DNA"/>
</dbReference>
<evidence type="ECO:0000313" key="3">
    <source>
        <dbReference type="Proteomes" id="UP000239209"/>
    </source>
</evidence>
<proteinExistence type="predicted"/>
<keyword evidence="1" id="KW-0472">Membrane</keyword>
<keyword evidence="3" id="KW-1185">Reference proteome</keyword>
<dbReference type="Proteomes" id="UP000239209">
    <property type="component" value="Unassembled WGS sequence"/>
</dbReference>
<sequence length="78" mass="8219">MTRTTAIVISAVLFAVSLPVIGVVSLQTYRWTLCREAGALAAKQAEGSGGLGITPVVEYDVFNGCSTTILGTKVQIFR</sequence>
<comment type="caution">
    <text evidence="2">The sequence shown here is derived from an EMBL/GenBank/DDBJ whole genome shotgun (WGS) entry which is preliminary data.</text>
</comment>
<accession>A0A2T0RS84</accession>
<keyword evidence="1" id="KW-0812">Transmembrane</keyword>
<reference evidence="2 3" key="1">
    <citation type="submission" date="2018-03" db="EMBL/GenBank/DDBJ databases">
        <title>Genomic Encyclopedia of Archaeal and Bacterial Type Strains, Phase II (KMG-II): from individual species to whole genera.</title>
        <authorList>
            <person name="Goeker M."/>
        </authorList>
    </citation>
    <scope>NUCLEOTIDE SEQUENCE [LARGE SCALE GENOMIC DNA]</scope>
    <source>
        <strain evidence="2 3">DSM 45348</strain>
    </source>
</reference>